<dbReference type="EMBL" id="NRSH01000017">
    <property type="protein sequence ID" value="MBK1725971.1"/>
    <property type="molecule type" value="Genomic_DNA"/>
</dbReference>
<accession>A0ABS1E2Q0</accession>
<evidence type="ECO:0000313" key="14">
    <source>
        <dbReference type="Proteomes" id="UP000738126"/>
    </source>
</evidence>
<comment type="caution">
    <text evidence="11">Lacks conserved residue(s) required for the propagation of feature annotation.</text>
</comment>
<comment type="cofactor">
    <cofactor evidence="1 11">
        <name>FAD</name>
        <dbReference type="ChEBI" id="CHEBI:57692"/>
    </cofactor>
</comment>
<dbReference type="InterPro" id="IPR047001">
    <property type="entry name" value="MnmG_C_subdom"/>
</dbReference>
<dbReference type="SUPFAM" id="SSF51905">
    <property type="entry name" value="FAD/NAD(P)-binding domain"/>
    <property type="match status" value="1"/>
</dbReference>
<evidence type="ECO:0000256" key="3">
    <source>
        <dbReference type="ARBA" id="ARBA00007653"/>
    </source>
</evidence>
<dbReference type="InterPro" id="IPR004416">
    <property type="entry name" value="MnmG"/>
</dbReference>
<evidence type="ECO:0000256" key="1">
    <source>
        <dbReference type="ARBA" id="ARBA00001974"/>
    </source>
</evidence>
<feature type="domain" description="tRNA uridine 5-carboxymethylaminomethyl modification enzyme C-terminal subdomain" evidence="12">
    <location>
        <begin position="533"/>
        <end position="604"/>
    </location>
</feature>
<evidence type="ECO:0000256" key="9">
    <source>
        <dbReference type="ARBA" id="ARBA00025948"/>
    </source>
</evidence>
<keyword evidence="5 11" id="KW-0285">Flavoprotein</keyword>
<evidence type="ECO:0000256" key="7">
    <source>
        <dbReference type="ARBA" id="ARBA00022827"/>
    </source>
</evidence>
<keyword evidence="6 11" id="KW-0819">tRNA processing</keyword>
<dbReference type="InterPro" id="IPR020595">
    <property type="entry name" value="MnmG-rel_CS"/>
</dbReference>
<dbReference type="PROSITE" id="PS01280">
    <property type="entry name" value="GIDA_1"/>
    <property type="match status" value="1"/>
</dbReference>
<reference evidence="13 14" key="1">
    <citation type="journal article" date="2020" name="Microorganisms">
        <title>Osmotic Adaptation and Compatible Solute Biosynthesis of Phototrophic Bacteria as Revealed from Genome Analyses.</title>
        <authorList>
            <person name="Imhoff J.F."/>
            <person name="Rahn T."/>
            <person name="Kunzel S."/>
            <person name="Keller A."/>
            <person name="Neulinger S.C."/>
        </authorList>
    </citation>
    <scope>NUCLEOTIDE SEQUENCE [LARGE SCALE GENOMIC DNA]</scope>
    <source>
        <strain evidence="13 14">DSM 15116</strain>
    </source>
</reference>
<evidence type="ECO:0000256" key="4">
    <source>
        <dbReference type="ARBA" id="ARBA00020461"/>
    </source>
</evidence>
<dbReference type="InterPro" id="IPR036188">
    <property type="entry name" value="FAD/NAD-bd_sf"/>
</dbReference>
<keyword evidence="7 11" id="KW-0274">FAD</keyword>
<comment type="caution">
    <text evidence="13">The sequence shown here is derived from an EMBL/GenBank/DDBJ whole genome shotgun (WGS) entry which is preliminary data.</text>
</comment>
<evidence type="ECO:0000259" key="12">
    <source>
        <dbReference type="SMART" id="SM01228"/>
    </source>
</evidence>
<gene>
    <name evidence="11" type="primary">mnmG</name>
    <name evidence="11" type="synonym">gidA</name>
    <name evidence="13" type="ORF">CKO13_02835</name>
</gene>
<evidence type="ECO:0000256" key="2">
    <source>
        <dbReference type="ARBA" id="ARBA00003717"/>
    </source>
</evidence>
<keyword evidence="8 11" id="KW-0520">NAD</keyword>
<dbReference type="InterPro" id="IPR044920">
    <property type="entry name" value="MnmG_C_subdom_sf"/>
</dbReference>
<dbReference type="PROSITE" id="PS50096">
    <property type="entry name" value="IQ"/>
    <property type="match status" value="1"/>
</dbReference>
<name>A0ABS1E2Q0_9GAMM</name>
<organism evidence="13 14">
    <name type="scientific">Halorhodospira neutriphila</name>
    <dbReference type="NCBI Taxonomy" id="168379"/>
    <lineage>
        <taxon>Bacteria</taxon>
        <taxon>Pseudomonadati</taxon>
        <taxon>Pseudomonadota</taxon>
        <taxon>Gammaproteobacteria</taxon>
        <taxon>Chromatiales</taxon>
        <taxon>Ectothiorhodospiraceae</taxon>
        <taxon>Halorhodospira</taxon>
    </lineage>
</organism>
<feature type="binding site" evidence="11">
    <location>
        <begin position="261"/>
        <end position="275"/>
    </location>
    <ligand>
        <name>NAD(+)</name>
        <dbReference type="ChEBI" id="CHEBI:57540"/>
    </ligand>
</feature>
<comment type="similarity">
    <text evidence="3 11">Belongs to the MnmG family.</text>
</comment>
<comment type="subunit">
    <text evidence="9 11">Homodimer. Heterotetramer of two MnmE and two MnmG subunits.</text>
</comment>
<evidence type="ECO:0000256" key="6">
    <source>
        <dbReference type="ARBA" id="ARBA00022694"/>
    </source>
</evidence>
<keyword evidence="11" id="KW-0963">Cytoplasm</keyword>
<dbReference type="Pfam" id="PF21680">
    <property type="entry name" value="GIDA_C_1st"/>
    <property type="match status" value="1"/>
</dbReference>
<keyword evidence="14" id="KW-1185">Reference proteome</keyword>
<sequence length="622" mass="67076">MEPRYGSTWNHPGGGGRSETALVTHSLEAVGALSCNPAIGGIGKGHLVREIDALGGVIGRAADAAAIQARVLNRRKGPAVQATRIQADRGAYARAVRQALEQQPRLTLLQDAVEALVLEAGRCTGLRTGSGAALAGAAVVLATGTFLGGRIHIGGEQYAAGRAGDPAAERLAEHLRSLGLGIGRMKTGTPPRIDRRSVDLQRLDIQWGEAPRPRFSPFAEAGEGLPDRPCYVTATTPETHERIRGALDQSPMYTGAIDAVGPRYCPSIEDKVVRFADRDHHQVFLEPEGVDAEELYPNGISTGLPYPVQEAMVRSMPGLEAARITRAGYAIEYDYADPRGLQPWLESLAVGGLYLAGQINGTTGYEEAAAQGLIAGLNAARAVQGREPWFPTRSEAYIGVLIDDLVSAGVTEPYRMFTSRAEHRLRLRCDNADQRLTPRGRELGLVGEAHWARFARYQEALEAERARLEGTRVQPEALGAEQERRLGGPLRRPQSLFDLLRRPELRYADVLAIGGLAEAGAGERVGAQLEIEARYDGYLDREEAEKRRHARYAGVPIPASCDFAAVPGLSTEARERLQQARPATVGDAARLPGITPVAVSLLLVHLRRLGKLRRAQGHEDAA</sequence>
<dbReference type="PANTHER" id="PTHR11806">
    <property type="entry name" value="GLUCOSE INHIBITED DIVISION PROTEIN A"/>
    <property type="match status" value="1"/>
</dbReference>
<dbReference type="HAMAP" id="MF_00129">
    <property type="entry name" value="MnmG_GidA"/>
    <property type="match status" value="1"/>
</dbReference>
<protein>
    <recommendedName>
        <fullName evidence="4 11">tRNA uridine 5-carboxymethylaminomethyl modification enzyme MnmG</fullName>
    </recommendedName>
    <alternativeName>
        <fullName evidence="10 11">Glucose-inhibited division protein A</fullName>
    </alternativeName>
</protein>
<evidence type="ECO:0000256" key="10">
    <source>
        <dbReference type="ARBA" id="ARBA00031800"/>
    </source>
</evidence>
<dbReference type="Pfam" id="PF01134">
    <property type="entry name" value="GIDA"/>
    <property type="match status" value="1"/>
</dbReference>
<evidence type="ECO:0000256" key="5">
    <source>
        <dbReference type="ARBA" id="ARBA00022630"/>
    </source>
</evidence>
<dbReference type="InterPro" id="IPR049312">
    <property type="entry name" value="GIDA_C_N"/>
</dbReference>
<comment type="subcellular location">
    <subcellularLocation>
        <location evidence="11">Cytoplasm</location>
    </subcellularLocation>
</comment>
<dbReference type="Gene3D" id="1.10.10.1800">
    <property type="entry name" value="tRNA uridine 5-carboxymethylaminomethyl modification enzyme MnmG/GidA"/>
    <property type="match status" value="1"/>
</dbReference>
<dbReference type="InterPro" id="IPR026904">
    <property type="entry name" value="MnmG_C"/>
</dbReference>
<dbReference type="Pfam" id="PF13932">
    <property type="entry name" value="SAM_GIDA_C"/>
    <property type="match status" value="1"/>
</dbReference>
<dbReference type="Proteomes" id="UP000738126">
    <property type="component" value="Unassembled WGS sequence"/>
</dbReference>
<evidence type="ECO:0000313" key="13">
    <source>
        <dbReference type="EMBL" id="MBK1725971.1"/>
    </source>
</evidence>
<evidence type="ECO:0000256" key="8">
    <source>
        <dbReference type="ARBA" id="ARBA00023027"/>
    </source>
</evidence>
<dbReference type="InterPro" id="IPR040131">
    <property type="entry name" value="MnmG_N"/>
</dbReference>
<dbReference type="Gene3D" id="1.10.150.570">
    <property type="entry name" value="GidA associated domain, C-terminal subdomain"/>
    <property type="match status" value="1"/>
</dbReference>
<comment type="function">
    <text evidence="2 11">NAD-binding protein involved in the addition of a carboxymethylaminomethyl (cmnm) group at the wobble position (U34) of certain tRNAs, forming tRNA-cmnm(5)s(2)U34.</text>
</comment>
<proteinExistence type="inferred from homology"/>
<dbReference type="NCBIfam" id="TIGR00136">
    <property type="entry name" value="mnmG_gidA"/>
    <property type="match status" value="1"/>
</dbReference>
<dbReference type="InterPro" id="IPR002218">
    <property type="entry name" value="MnmG-rel"/>
</dbReference>
<evidence type="ECO:0000256" key="11">
    <source>
        <dbReference type="HAMAP-Rule" id="MF_00129"/>
    </source>
</evidence>
<dbReference type="PROSITE" id="PS01281">
    <property type="entry name" value="GIDA_2"/>
    <property type="match status" value="1"/>
</dbReference>
<dbReference type="SMART" id="SM01228">
    <property type="entry name" value="GIDA_assoc_3"/>
    <property type="match status" value="1"/>
</dbReference>
<dbReference type="Gene3D" id="3.50.50.60">
    <property type="entry name" value="FAD/NAD(P)-binding domain"/>
    <property type="match status" value="2"/>
</dbReference>
<dbReference type="PANTHER" id="PTHR11806:SF0">
    <property type="entry name" value="PROTEIN MTO1 HOMOLOG, MITOCHONDRIAL"/>
    <property type="match status" value="1"/>
</dbReference>